<organism evidence="2">
    <name type="scientific">uncultured Solirubrobacterales bacterium</name>
    <dbReference type="NCBI Taxonomy" id="768556"/>
    <lineage>
        <taxon>Bacteria</taxon>
        <taxon>Bacillati</taxon>
        <taxon>Actinomycetota</taxon>
        <taxon>Thermoleophilia</taxon>
        <taxon>Solirubrobacterales</taxon>
        <taxon>environmental samples</taxon>
    </lineage>
</organism>
<accession>A0A6J4T6U0</accession>
<protein>
    <submittedName>
        <fullName evidence="2">Glutaredoxin-like domain-containing protein PA3033</fullName>
    </submittedName>
</protein>
<feature type="compositionally biased region" description="Low complexity" evidence="1">
    <location>
        <begin position="63"/>
        <end position="81"/>
    </location>
</feature>
<feature type="non-terminal residue" evidence="2">
    <location>
        <position position="1"/>
    </location>
</feature>
<feature type="compositionally biased region" description="Basic residues" evidence="1">
    <location>
        <begin position="17"/>
        <end position="39"/>
    </location>
</feature>
<reference evidence="2" key="1">
    <citation type="submission" date="2020-02" db="EMBL/GenBank/DDBJ databases">
        <authorList>
            <person name="Meier V. D."/>
        </authorList>
    </citation>
    <scope>NUCLEOTIDE SEQUENCE</scope>
    <source>
        <strain evidence="2">AVDCRST_MAG45</strain>
    </source>
</reference>
<feature type="non-terminal residue" evidence="2">
    <location>
        <position position="81"/>
    </location>
</feature>
<proteinExistence type="predicted"/>
<feature type="region of interest" description="Disordered" evidence="1">
    <location>
        <begin position="1"/>
        <end position="81"/>
    </location>
</feature>
<evidence type="ECO:0000256" key="1">
    <source>
        <dbReference type="SAM" id="MobiDB-lite"/>
    </source>
</evidence>
<gene>
    <name evidence="2" type="ORF">AVDCRST_MAG45-2165</name>
</gene>
<sequence length="81" mass="8918">EERDPLRQAGLPSVRGGPRRRRRRPGSPRLRARGGRRLARPSPGPSLRRAHPGGLDRRRGRARAALSGRGARPGARYSGRV</sequence>
<dbReference type="EMBL" id="CADCVU010000184">
    <property type="protein sequence ID" value="CAA9515199.1"/>
    <property type="molecule type" value="Genomic_DNA"/>
</dbReference>
<name>A0A6J4T6U0_9ACTN</name>
<dbReference type="AlphaFoldDB" id="A0A6J4T6U0"/>
<evidence type="ECO:0000313" key="2">
    <source>
        <dbReference type="EMBL" id="CAA9515199.1"/>
    </source>
</evidence>